<keyword evidence="7" id="KW-1185">Reference proteome</keyword>
<dbReference type="EMBL" id="CP061081">
    <property type="protein sequence ID" value="QNT07569.1"/>
    <property type="molecule type" value="Genomic_DNA"/>
</dbReference>
<dbReference type="InterPro" id="IPR036390">
    <property type="entry name" value="WH_DNA-bd_sf"/>
</dbReference>
<dbReference type="SUPFAM" id="SSF53850">
    <property type="entry name" value="Periplasmic binding protein-like II"/>
    <property type="match status" value="1"/>
</dbReference>
<dbReference type="InterPro" id="IPR000847">
    <property type="entry name" value="LysR_HTH_N"/>
</dbReference>
<dbReference type="InterPro" id="IPR005119">
    <property type="entry name" value="LysR_subst-bd"/>
</dbReference>
<keyword evidence="4" id="KW-0804">Transcription</keyword>
<keyword evidence="2" id="KW-0805">Transcription regulation</keyword>
<dbReference type="PANTHER" id="PTHR30537:SF74">
    <property type="entry name" value="HTH-TYPE TRANSCRIPTIONAL REGULATOR TRPI"/>
    <property type="match status" value="1"/>
</dbReference>
<dbReference type="Gene3D" id="3.40.190.10">
    <property type="entry name" value="Periplasmic binding protein-like II"/>
    <property type="match status" value="2"/>
</dbReference>
<dbReference type="GO" id="GO:0043565">
    <property type="term" value="F:sequence-specific DNA binding"/>
    <property type="evidence" value="ECO:0007669"/>
    <property type="project" value="TreeGrafter"/>
</dbReference>
<evidence type="ECO:0000256" key="2">
    <source>
        <dbReference type="ARBA" id="ARBA00023015"/>
    </source>
</evidence>
<comment type="similarity">
    <text evidence="1">Belongs to the LysR transcriptional regulatory family.</text>
</comment>
<evidence type="ECO:0000313" key="6">
    <source>
        <dbReference type="EMBL" id="QNT07569.1"/>
    </source>
</evidence>
<accession>A0A7H1JAQ3</accession>
<evidence type="ECO:0000313" key="7">
    <source>
        <dbReference type="Proteomes" id="UP000516370"/>
    </source>
</evidence>
<dbReference type="PANTHER" id="PTHR30537">
    <property type="entry name" value="HTH-TYPE TRANSCRIPTIONAL REGULATOR"/>
    <property type="match status" value="1"/>
</dbReference>
<organism evidence="6 7">
    <name type="scientific">Marinomonas arctica</name>
    <dbReference type="NCBI Taxonomy" id="383750"/>
    <lineage>
        <taxon>Bacteria</taxon>
        <taxon>Pseudomonadati</taxon>
        <taxon>Pseudomonadota</taxon>
        <taxon>Gammaproteobacteria</taxon>
        <taxon>Oceanospirillales</taxon>
        <taxon>Oceanospirillaceae</taxon>
        <taxon>Marinomonas</taxon>
    </lineage>
</organism>
<dbReference type="GO" id="GO:0003700">
    <property type="term" value="F:DNA-binding transcription factor activity"/>
    <property type="evidence" value="ECO:0007669"/>
    <property type="project" value="InterPro"/>
</dbReference>
<dbReference type="OrthoDB" id="6787458at2"/>
<dbReference type="RefSeq" id="WP_111606131.1">
    <property type="nucleotide sequence ID" value="NZ_BMLJ01000003.1"/>
</dbReference>
<dbReference type="AlphaFoldDB" id="A0A7H1JAQ3"/>
<sequence>MKDIKLTHLPLVALRAFESAGRLGTMTAASDELCVTPGAVSRQVRQLETLLGVALFSGPKNKPRLTEQGLLLLPIVSSAMSQMLLGLNTIRLANKKTVTVSCLNTFAIRCLIPRMYRFNLLYPDIDIQLSTTSVDYGRDGYDVVIGVMKVQEGKNLDDDILFHEQIGPVMTEDVLASHSINKVEDLTAIDILLARTRLEAWDAWCGIMNNNIVPMSKRKFDHLYFVLEAALGGLGFCITPRHLVIDDLKAKRLIAPFGFVDSGYSYVIHQADKNHDNSIQFVQWLKKECWI</sequence>
<dbReference type="PROSITE" id="PS50931">
    <property type="entry name" value="HTH_LYSR"/>
    <property type="match status" value="1"/>
</dbReference>
<evidence type="ECO:0000256" key="3">
    <source>
        <dbReference type="ARBA" id="ARBA00023125"/>
    </source>
</evidence>
<reference evidence="6 7" key="1">
    <citation type="submission" date="2020-09" db="EMBL/GenBank/DDBJ databases">
        <title>Complete genome sequence of an Arctic sea ice bacterium Marinomonas arctica BSI20414.</title>
        <authorList>
            <person name="Liao L."/>
            <person name="Chen B."/>
        </authorList>
    </citation>
    <scope>NUCLEOTIDE SEQUENCE [LARGE SCALE GENOMIC DNA]</scope>
    <source>
        <strain evidence="6 7">BSI20414</strain>
    </source>
</reference>
<dbReference type="GO" id="GO:0006351">
    <property type="term" value="P:DNA-templated transcription"/>
    <property type="evidence" value="ECO:0007669"/>
    <property type="project" value="TreeGrafter"/>
</dbReference>
<dbReference type="Proteomes" id="UP000516370">
    <property type="component" value="Chromosome"/>
</dbReference>
<dbReference type="KEGG" id="mard:IBG28_08170"/>
<dbReference type="InterPro" id="IPR058163">
    <property type="entry name" value="LysR-type_TF_proteobact-type"/>
</dbReference>
<dbReference type="InterPro" id="IPR036388">
    <property type="entry name" value="WH-like_DNA-bd_sf"/>
</dbReference>
<name>A0A7H1JAQ3_9GAMM</name>
<proteinExistence type="inferred from homology"/>
<dbReference type="SUPFAM" id="SSF46785">
    <property type="entry name" value="Winged helix' DNA-binding domain"/>
    <property type="match status" value="1"/>
</dbReference>
<protein>
    <submittedName>
        <fullName evidence="6">LysR family transcriptional regulator</fullName>
    </submittedName>
</protein>
<dbReference type="Pfam" id="PF00126">
    <property type="entry name" value="HTH_1"/>
    <property type="match status" value="1"/>
</dbReference>
<dbReference type="Gene3D" id="1.10.10.10">
    <property type="entry name" value="Winged helix-like DNA-binding domain superfamily/Winged helix DNA-binding domain"/>
    <property type="match status" value="1"/>
</dbReference>
<gene>
    <name evidence="6" type="ORF">IBG28_08170</name>
</gene>
<feature type="domain" description="HTH lysR-type" evidence="5">
    <location>
        <begin position="9"/>
        <end position="66"/>
    </location>
</feature>
<dbReference type="Pfam" id="PF03466">
    <property type="entry name" value="LysR_substrate"/>
    <property type="match status" value="1"/>
</dbReference>
<keyword evidence="3" id="KW-0238">DNA-binding</keyword>
<evidence type="ECO:0000259" key="5">
    <source>
        <dbReference type="PROSITE" id="PS50931"/>
    </source>
</evidence>
<evidence type="ECO:0000256" key="1">
    <source>
        <dbReference type="ARBA" id="ARBA00009437"/>
    </source>
</evidence>
<evidence type="ECO:0000256" key="4">
    <source>
        <dbReference type="ARBA" id="ARBA00023163"/>
    </source>
</evidence>